<dbReference type="PANTHER" id="PTHR30055">
    <property type="entry name" value="HTH-TYPE TRANSCRIPTIONAL REGULATOR RUTR"/>
    <property type="match status" value="1"/>
</dbReference>
<dbReference type="Gene3D" id="1.10.357.10">
    <property type="entry name" value="Tetracycline Repressor, domain 2"/>
    <property type="match status" value="1"/>
</dbReference>
<dbReference type="InterPro" id="IPR032551">
    <property type="entry name" value="BscR_C"/>
</dbReference>
<accession>A0ABV8JT44</accession>
<dbReference type="Pfam" id="PF16295">
    <property type="entry name" value="TetR_C_10"/>
    <property type="match status" value="1"/>
</dbReference>
<protein>
    <submittedName>
        <fullName evidence="4">TetR/AcrR family transcriptional regulator</fullName>
    </submittedName>
</protein>
<dbReference type="InterPro" id="IPR036271">
    <property type="entry name" value="Tet_transcr_reg_TetR-rel_C_sf"/>
</dbReference>
<evidence type="ECO:0000259" key="3">
    <source>
        <dbReference type="PROSITE" id="PS50977"/>
    </source>
</evidence>
<dbReference type="PANTHER" id="PTHR30055:SF207">
    <property type="entry name" value="HTH-TYPE TRANSCRIPTIONAL REPRESSOR FATR"/>
    <property type="match status" value="1"/>
</dbReference>
<dbReference type="Pfam" id="PF00440">
    <property type="entry name" value="TetR_N"/>
    <property type="match status" value="1"/>
</dbReference>
<organism evidence="4 5">
    <name type="scientific">Euzebyella saccharophila</name>
    <dbReference type="NCBI Taxonomy" id="679664"/>
    <lineage>
        <taxon>Bacteria</taxon>
        <taxon>Pseudomonadati</taxon>
        <taxon>Bacteroidota</taxon>
        <taxon>Flavobacteriia</taxon>
        <taxon>Flavobacteriales</taxon>
        <taxon>Flavobacteriaceae</taxon>
        <taxon>Euzebyella</taxon>
    </lineage>
</organism>
<keyword evidence="5" id="KW-1185">Reference proteome</keyword>
<dbReference type="RefSeq" id="WP_192463602.1">
    <property type="nucleotide sequence ID" value="NZ_JACYFJ010000009.1"/>
</dbReference>
<feature type="DNA-binding region" description="H-T-H motif" evidence="2">
    <location>
        <begin position="24"/>
        <end position="43"/>
    </location>
</feature>
<name>A0ABV8JT44_9FLAO</name>
<dbReference type="EMBL" id="JBHSAW010000022">
    <property type="protein sequence ID" value="MFC4097559.1"/>
    <property type="molecule type" value="Genomic_DNA"/>
</dbReference>
<comment type="caution">
    <text evidence="4">The sequence shown here is derived from an EMBL/GenBank/DDBJ whole genome shotgun (WGS) entry which is preliminary data.</text>
</comment>
<evidence type="ECO:0000313" key="5">
    <source>
        <dbReference type="Proteomes" id="UP001595814"/>
    </source>
</evidence>
<evidence type="ECO:0000256" key="1">
    <source>
        <dbReference type="ARBA" id="ARBA00023125"/>
    </source>
</evidence>
<keyword evidence="1 2" id="KW-0238">DNA-binding</keyword>
<evidence type="ECO:0000256" key="2">
    <source>
        <dbReference type="PROSITE-ProRule" id="PRU00335"/>
    </source>
</evidence>
<dbReference type="Proteomes" id="UP001595814">
    <property type="component" value="Unassembled WGS sequence"/>
</dbReference>
<dbReference type="SUPFAM" id="SSF46689">
    <property type="entry name" value="Homeodomain-like"/>
    <property type="match status" value="1"/>
</dbReference>
<dbReference type="PROSITE" id="PS50977">
    <property type="entry name" value="HTH_TETR_2"/>
    <property type="match status" value="1"/>
</dbReference>
<dbReference type="InterPro" id="IPR050109">
    <property type="entry name" value="HTH-type_TetR-like_transc_reg"/>
</dbReference>
<reference evidence="5" key="1">
    <citation type="journal article" date="2019" name="Int. J. Syst. Evol. Microbiol.">
        <title>The Global Catalogue of Microorganisms (GCM) 10K type strain sequencing project: providing services to taxonomists for standard genome sequencing and annotation.</title>
        <authorList>
            <consortium name="The Broad Institute Genomics Platform"/>
            <consortium name="The Broad Institute Genome Sequencing Center for Infectious Disease"/>
            <person name="Wu L."/>
            <person name="Ma J."/>
        </authorList>
    </citation>
    <scope>NUCLEOTIDE SEQUENCE [LARGE SCALE GENOMIC DNA]</scope>
    <source>
        <strain evidence="5">CECT 7477</strain>
    </source>
</reference>
<dbReference type="InterPro" id="IPR001647">
    <property type="entry name" value="HTH_TetR"/>
</dbReference>
<feature type="domain" description="HTH tetR-type" evidence="3">
    <location>
        <begin position="1"/>
        <end position="61"/>
    </location>
</feature>
<dbReference type="SUPFAM" id="SSF48498">
    <property type="entry name" value="Tetracyclin repressor-like, C-terminal domain"/>
    <property type="match status" value="1"/>
</dbReference>
<dbReference type="InterPro" id="IPR009057">
    <property type="entry name" value="Homeodomain-like_sf"/>
</dbReference>
<gene>
    <name evidence="4" type="ORF">ACFOUT_16860</name>
</gene>
<proteinExistence type="predicted"/>
<sequence>MNKKDSILQAALKLLTSNGLHATPMSAIAKEAGTGMGTIYNYYPTKEVLINEIYVDIKQQEEALFDHFNSELPTKTQFETYFENTVDFFLQNPLYFKFMEQLHASPIITNDSRTVGRNAVESVVQLIDSGKNDRIIKNINTSEILQFVGGAILSYLRWYLSDNNNQGNSRSLKNLTSMVWDAIKE</sequence>
<dbReference type="PRINTS" id="PR00455">
    <property type="entry name" value="HTHTETR"/>
</dbReference>
<evidence type="ECO:0000313" key="4">
    <source>
        <dbReference type="EMBL" id="MFC4097559.1"/>
    </source>
</evidence>